<dbReference type="PANTHER" id="PTHR14097:SF7">
    <property type="entry name" value="OXIDOREDUCTASE HTATIP2"/>
    <property type="match status" value="1"/>
</dbReference>
<feature type="domain" description="NAD-dependent epimerase/dehydratase" evidence="3">
    <location>
        <begin position="6"/>
        <end position="205"/>
    </location>
</feature>
<keyword evidence="2" id="KW-0472">Membrane</keyword>
<reference evidence="4 5" key="1">
    <citation type="submission" date="2019-02" db="EMBL/GenBank/DDBJ databases">
        <title>Paenibacillus sp. nov., isolated from surface-sterilized tissue of Thalictrum simplex L.</title>
        <authorList>
            <person name="Tuo L."/>
        </authorList>
    </citation>
    <scope>NUCLEOTIDE SEQUENCE [LARGE SCALE GENOMIC DNA]</scope>
    <source>
        <strain evidence="4 5">N2SHLJ1</strain>
    </source>
</reference>
<organism evidence="4 5">
    <name type="scientific">Paenibacillus thalictri</name>
    <dbReference type="NCBI Taxonomy" id="2527873"/>
    <lineage>
        <taxon>Bacteria</taxon>
        <taxon>Bacillati</taxon>
        <taxon>Bacillota</taxon>
        <taxon>Bacilli</taxon>
        <taxon>Bacillales</taxon>
        <taxon>Paenibacillaceae</taxon>
        <taxon>Paenibacillus</taxon>
    </lineage>
</organism>
<dbReference type="Proteomes" id="UP000293142">
    <property type="component" value="Unassembled WGS sequence"/>
</dbReference>
<comment type="subcellular location">
    <subcellularLocation>
        <location evidence="1">Membrane</location>
    </subcellularLocation>
</comment>
<evidence type="ECO:0000313" key="4">
    <source>
        <dbReference type="EMBL" id="TBL80675.1"/>
    </source>
</evidence>
<dbReference type="Pfam" id="PF01370">
    <property type="entry name" value="Epimerase"/>
    <property type="match status" value="1"/>
</dbReference>
<evidence type="ECO:0000259" key="3">
    <source>
        <dbReference type="Pfam" id="PF01370"/>
    </source>
</evidence>
<dbReference type="InterPro" id="IPR001509">
    <property type="entry name" value="Epimerase_deHydtase"/>
</dbReference>
<dbReference type="InterPro" id="IPR036291">
    <property type="entry name" value="NAD(P)-bd_dom_sf"/>
</dbReference>
<accession>A0A4Q9DWF3</accession>
<dbReference type="RefSeq" id="WP_131012276.1">
    <property type="nucleotide sequence ID" value="NZ_SIRE01000004.1"/>
</dbReference>
<dbReference type="GO" id="GO:0016020">
    <property type="term" value="C:membrane"/>
    <property type="evidence" value="ECO:0007669"/>
    <property type="project" value="UniProtKB-SubCell"/>
</dbReference>
<sequence length="223" mass="24948">MKRTAIVAGATGLVGNELVRLLLQNSGYDRVIAIVRRPLDSASPRLTQLVTDWQRDKLESELKDLLRGAHLFCALGTTIKQAKTREQFRKVDLEYPLMLGEWAKKYGASCYLLVTAMGASSGSSIFYNRVKGEVEEALRKLQLPSLHIFRPSFLLGERNERRIGEIAAGYVLRALPFLFIGPLRRYKPIQAAAVARGMIRAAKQASRGVTVYNSDRIAELSRK</sequence>
<comment type="caution">
    <text evidence="4">The sequence shown here is derived from an EMBL/GenBank/DDBJ whole genome shotgun (WGS) entry which is preliminary data.</text>
</comment>
<dbReference type="SUPFAM" id="SSF51735">
    <property type="entry name" value="NAD(P)-binding Rossmann-fold domains"/>
    <property type="match status" value="1"/>
</dbReference>
<evidence type="ECO:0000313" key="5">
    <source>
        <dbReference type="Proteomes" id="UP000293142"/>
    </source>
</evidence>
<dbReference type="OrthoDB" id="9798632at2"/>
<name>A0A4Q9DWF3_9BACL</name>
<dbReference type="Gene3D" id="3.40.50.720">
    <property type="entry name" value="NAD(P)-binding Rossmann-like Domain"/>
    <property type="match status" value="1"/>
</dbReference>
<proteinExistence type="predicted"/>
<gene>
    <name evidence="4" type="ORF">EYB31_05460</name>
</gene>
<keyword evidence="5" id="KW-1185">Reference proteome</keyword>
<protein>
    <submittedName>
        <fullName evidence="4">NAD-dependent epimerase/dehydratase family protein</fullName>
    </submittedName>
</protein>
<evidence type="ECO:0000256" key="2">
    <source>
        <dbReference type="ARBA" id="ARBA00023136"/>
    </source>
</evidence>
<dbReference type="PANTHER" id="PTHR14097">
    <property type="entry name" value="OXIDOREDUCTASE HTATIP2"/>
    <property type="match status" value="1"/>
</dbReference>
<dbReference type="EMBL" id="SIRE01000004">
    <property type="protein sequence ID" value="TBL80675.1"/>
    <property type="molecule type" value="Genomic_DNA"/>
</dbReference>
<dbReference type="AlphaFoldDB" id="A0A4Q9DWF3"/>
<evidence type="ECO:0000256" key="1">
    <source>
        <dbReference type="ARBA" id="ARBA00004370"/>
    </source>
</evidence>